<organism evidence="3 4">
    <name type="scientific">Frankia torreyi</name>
    <dbReference type="NCBI Taxonomy" id="1856"/>
    <lineage>
        <taxon>Bacteria</taxon>
        <taxon>Bacillati</taxon>
        <taxon>Actinomycetota</taxon>
        <taxon>Actinomycetes</taxon>
        <taxon>Frankiales</taxon>
        <taxon>Frankiaceae</taxon>
        <taxon>Frankia</taxon>
    </lineage>
</organism>
<dbReference type="InterPro" id="IPR050300">
    <property type="entry name" value="GDXG_lipolytic_enzyme"/>
</dbReference>
<dbReference type="OrthoDB" id="3181909at2"/>
<sequence>MTLELDPQIAEALGPLMAGLADVAPPPVGDVDGRRVVMNTMLATVDRLQPTADDVRITDHELTTADGARLLLRWYRTSDTDTSDTDDVAPGPAVLYLHGGGMILGSVSINDGAVSRLVSRSGVPFLAVDYRLAPEHPFPTPVEDVYAGLQWLHEHATELAVDPARIAVMGDSAGGGLAAAVSILARDRGGPAIARQLLIFPMLDDRTTIPDPHIVPYAAWTYEDNITGWQAFLGARAGGTEVPALAAPARLEDATGLPPAYLEVGQLDIFRDEDLAYALLLSRGGVPVELHLTPGAPHEYDAIAYQSDAARRAMADRIRVIRSL</sequence>
<keyword evidence="1" id="KW-0378">Hydrolase</keyword>
<evidence type="ECO:0000256" key="1">
    <source>
        <dbReference type="ARBA" id="ARBA00022801"/>
    </source>
</evidence>
<dbReference type="InterPro" id="IPR029058">
    <property type="entry name" value="AB_hydrolase_fold"/>
</dbReference>
<dbReference type="InterPro" id="IPR013094">
    <property type="entry name" value="AB_hydrolase_3"/>
</dbReference>
<dbReference type="Pfam" id="PF07859">
    <property type="entry name" value="Abhydrolase_3"/>
    <property type="match status" value="1"/>
</dbReference>
<evidence type="ECO:0000313" key="3">
    <source>
        <dbReference type="EMBL" id="KJE19529.1"/>
    </source>
</evidence>
<name>A0A0D8B6G8_9ACTN</name>
<dbReference type="PATRIC" id="fig|1502723.3.peg.7156"/>
<evidence type="ECO:0000313" key="4">
    <source>
        <dbReference type="Proteomes" id="UP000032545"/>
    </source>
</evidence>
<dbReference type="SUPFAM" id="SSF53474">
    <property type="entry name" value="alpha/beta-Hydrolases"/>
    <property type="match status" value="1"/>
</dbReference>
<dbReference type="AlphaFoldDB" id="A0A0D8B6G8"/>
<dbReference type="PANTHER" id="PTHR48081">
    <property type="entry name" value="AB HYDROLASE SUPERFAMILY PROTEIN C4A8.06C"/>
    <property type="match status" value="1"/>
</dbReference>
<protein>
    <submittedName>
        <fullName evidence="3">Esterase/lipase</fullName>
    </submittedName>
</protein>
<accession>A0A0D8B6G8</accession>
<comment type="caution">
    <text evidence="3">The sequence shown here is derived from an EMBL/GenBank/DDBJ whole genome shotgun (WGS) entry which is preliminary data.</text>
</comment>
<gene>
    <name evidence="3" type="ORF">FF36_06186</name>
</gene>
<evidence type="ECO:0000259" key="2">
    <source>
        <dbReference type="Pfam" id="PF07859"/>
    </source>
</evidence>
<dbReference type="Gene3D" id="3.40.50.1820">
    <property type="entry name" value="alpha/beta hydrolase"/>
    <property type="match status" value="1"/>
</dbReference>
<reference evidence="4" key="1">
    <citation type="submission" date="2015-02" db="EMBL/GenBank/DDBJ databases">
        <title>Draft Genome of Frankia sp. CpI1-S.</title>
        <authorList>
            <person name="Oshone R.T."/>
            <person name="Ngom M."/>
            <person name="Ghodhbane-Gtari F."/>
            <person name="Gtari M."/>
            <person name="Morris K."/>
            <person name="Thomas K."/>
            <person name="Sen A."/>
            <person name="Tisa L.S."/>
        </authorList>
    </citation>
    <scope>NUCLEOTIDE SEQUENCE [LARGE SCALE GENOMIC DNA]</scope>
    <source>
        <strain evidence="4">CpI1-S</strain>
    </source>
</reference>
<proteinExistence type="predicted"/>
<dbReference type="GO" id="GO:0016787">
    <property type="term" value="F:hydrolase activity"/>
    <property type="evidence" value="ECO:0007669"/>
    <property type="project" value="UniProtKB-KW"/>
</dbReference>
<dbReference type="RefSeq" id="WP_044888588.1">
    <property type="nucleotide sequence ID" value="NZ_JYFN01000099.1"/>
</dbReference>
<dbReference type="Proteomes" id="UP000032545">
    <property type="component" value="Unassembled WGS sequence"/>
</dbReference>
<keyword evidence="4" id="KW-1185">Reference proteome</keyword>
<feature type="domain" description="Alpha/beta hydrolase fold-3" evidence="2">
    <location>
        <begin position="94"/>
        <end position="300"/>
    </location>
</feature>
<reference evidence="3 4" key="2">
    <citation type="journal article" date="2016" name="Genome Announc.">
        <title>Permanent Draft Genome Sequences for Two Variants of Frankia sp. Strain CpI1, the First Frankia Strain Isolated from Root Nodules of Comptonia peregrina.</title>
        <authorList>
            <person name="Oshone R."/>
            <person name="Hurst S.G.IV."/>
            <person name="Abebe-Akele F."/>
            <person name="Simpson S."/>
            <person name="Morris K."/>
            <person name="Thomas W.K."/>
            <person name="Tisa L.S."/>
        </authorList>
    </citation>
    <scope>NUCLEOTIDE SEQUENCE [LARGE SCALE GENOMIC DNA]</scope>
    <source>
        <strain evidence="4">CpI1-S</strain>
    </source>
</reference>
<dbReference type="PANTHER" id="PTHR48081:SF8">
    <property type="entry name" value="ALPHA_BETA HYDROLASE FOLD-3 DOMAIN-CONTAINING PROTEIN-RELATED"/>
    <property type="match status" value="1"/>
</dbReference>
<dbReference type="EMBL" id="JYFN01000099">
    <property type="protein sequence ID" value="KJE19529.1"/>
    <property type="molecule type" value="Genomic_DNA"/>
</dbReference>